<dbReference type="SUPFAM" id="SSF48371">
    <property type="entry name" value="ARM repeat"/>
    <property type="match status" value="1"/>
</dbReference>
<sequence length="807" mass="88192">MDDSKHKIVSLKNLTDGQCLTLKGPAEFRIGLTADDRVACATSEAGNDADEIIVPLVNLTVWSTSGTTVSPGNKDLPIQVNGQTLESEANLLPGSLIEIGDKQLEFSDGPLARPRRRCLPPTPGLPISPTPPPKPTRHSGEDGPGLIKAKPLSVRKQPPLPNDWAVIELPSTDAELLKKTRKPEQLASLASSYVAKHIELHTDARITSDLHNQIFSAMLEVAHHGRSILQHFLTGLIEEQSITGHEDDQPPEPSHGAVIILLREILRQFLDPESLVTVSLIMLRALSHIPGATQLLVDCQVTSAVLGTMAALKSATTVQQYCLDVLAKIALYQPSITEKAPLRESAIDLISLAMEAHPKSTVVAQAACRVLANLATTLYTVISHKLDSYHAVSEELQMFVTGLIAVVDYMFTKSMPSVQSALKRHDHDLTIKTDGRRYLFIYAKLEQLKQRKDLWLTTPPPEEEPPPPLPARTPHSHPHQQHYNSDDDEDPNNSGKGIMKRSRSFENLRSPDRKVTFGEDSAPGSCTSSSSSSPSPPAREGMTEGEENPVEILAQRVITVPQFTDSSPDSPTVPPRTLIGQHTSDSTHTKNIGTRPDAEGSDSPFNHQTEYENWDLLRGVLRRKSALKGHKYLAGDIKFMNLLTKTQVVALVCALAVDGNVREALSLVDRPVSKMVLTTDVPPGIRDFVERQYSTTDTLMDIDPGLMVSIIDAVRYSSLSFEMAQKCVLGVVRALDAEQSGAVVAVTVEFLAATITNRPLQPSMTVPSFVEEVCQELERARKISQNAPALNSLLSEIKLCAKKTSDR</sequence>
<dbReference type="Proteomes" id="UP001374579">
    <property type="component" value="Unassembled WGS sequence"/>
</dbReference>
<feature type="region of interest" description="Disordered" evidence="1">
    <location>
        <begin position="453"/>
        <end position="545"/>
    </location>
</feature>
<evidence type="ECO:0000256" key="1">
    <source>
        <dbReference type="SAM" id="MobiDB-lite"/>
    </source>
</evidence>
<feature type="region of interest" description="Disordered" evidence="1">
    <location>
        <begin position="562"/>
        <end position="606"/>
    </location>
</feature>
<gene>
    <name evidence="2" type="ORF">V1264_020478</name>
</gene>
<comment type="caution">
    <text evidence="2">The sequence shown here is derived from an EMBL/GenBank/DDBJ whole genome shotgun (WGS) entry which is preliminary data.</text>
</comment>
<keyword evidence="3" id="KW-1185">Reference proteome</keyword>
<dbReference type="AlphaFoldDB" id="A0AAN9GBK6"/>
<feature type="region of interest" description="Disordered" evidence="1">
    <location>
        <begin position="108"/>
        <end position="145"/>
    </location>
</feature>
<organism evidence="2 3">
    <name type="scientific">Littorina saxatilis</name>
    <dbReference type="NCBI Taxonomy" id="31220"/>
    <lineage>
        <taxon>Eukaryota</taxon>
        <taxon>Metazoa</taxon>
        <taxon>Spiralia</taxon>
        <taxon>Lophotrochozoa</taxon>
        <taxon>Mollusca</taxon>
        <taxon>Gastropoda</taxon>
        <taxon>Caenogastropoda</taxon>
        <taxon>Littorinimorpha</taxon>
        <taxon>Littorinoidea</taxon>
        <taxon>Littorinidae</taxon>
        <taxon>Littorina</taxon>
    </lineage>
</organism>
<reference evidence="2 3" key="1">
    <citation type="submission" date="2024-02" db="EMBL/GenBank/DDBJ databases">
        <title>Chromosome-scale genome assembly of the rough periwinkle Littorina saxatilis.</title>
        <authorList>
            <person name="De Jode A."/>
            <person name="Faria R."/>
            <person name="Formenti G."/>
            <person name="Sims Y."/>
            <person name="Smith T.P."/>
            <person name="Tracey A."/>
            <person name="Wood J.M.D."/>
            <person name="Zagrodzka Z.B."/>
            <person name="Johannesson K."/>
            <person name="Butlin R.K."/>
            <person name="Leder E.H."/>
        </authorList>
    </citation>
    <scope>NUCLEOTIDE SEQUENCE [LARGE SCALE GENOMIC DNA]</scope>
    <source>
        <strain evidence="2">Snail1</strain>
        <tissue evidence="2">Muscle</tissue>
    </source>
</reference>
<proteinExistence type="predicted"/>
<dbReference type="InterPro" id="IPR016024">
    <property type="entry name" value="ARM-type_fold"/>
</dbReference>
<feature type="compositionally biased region" description="Pro residues" evidence="1">
    <location>
        <begin position="120"/>
        <end position="134"/>
    </location>
</feature>
<feature type="compositionally biased region" description="Polar residues" evidence="1">
    <location>
        <begin position="580"/>
        <end position="592"/>
    </location>
</feature>
<accession>A0AAN9GBK6</accession>
<feature type="compositionally biased region" description="Low complexity" evidence="1">
    <location>
        <begin position="521"/>
        <end position="533"/>
    </location>
</feature>
<evidence type="ECO:0000313" key="2">
    <source>
        <dbReference type="EMBL" id="KAK7102227.1"/>
    </source>
</evidence>
<feature type="compositionally biased region" description="Basic and acidic residues" evidence="1">
    <location>
        <begin position="503"/>
        <end position="517"/>
    </location>
</feature>
<protein>
    <submittedName>
        <fullName evidence="2">Uncharacterized protein</fullName>
    </submittedName>
</protein>
<name>A0AAN9GBK6_9CAEN</name>
<dbReference type="EMBL" id="JBAMIC010000010">
    <property type="protein sequence ID" value="KAK7102227.1"/>
    <property type="molecule type" value="Genomic_DNA"/>
</dbReference>
<evidence type="ECO:0000313" key="3">
    <source>
        <dbReference type="Proteomes" id="UP001374579"/>
    </source>
</evidence>